<comment type="subcellular location">
    <subcellularLocation>
        <location evidence="2">Cell membrane</location>
        <topology evidence="2">Multi-pass membrane protein</topology>
    </subcellularLocation>
</comment>
<evidence type="ECO:0000256" key="8">
    <source>
        <dbReference type="ARBA" id="ARBA00022982"/>
    </source>
</evidence>
<comment type="cofactor">
    <cofactor evidence="1">
        <name>heme b</name>
        <dbReference type="ChEBI" id="CHEBI:60344"/>
    </cofactor>
</comment>
<organism evidence="15 16">
    <name type="scientific">Caballeronia glathei</name>
    <dbReference type="NCBI Taxonomy" id="60547"/>
    <lineage>
        <taxon>Bacteria</taxon>
        <taxon>Pseudomonadati</taxon>
        <taxon>Pseudomonadota</taxon>
        <taxon>Betaproteobacteria</taxon>
        <taxon>Burkholderiales</taxon>
        <taxon>Burkholderiaceae</taxon>
        <taxon>Caballeronia</taxon>
    </lineage>
</organism>
<dbReference type="Gene3D" id="1.20.950.20">
    <property type="entry name" value="Transmembrane di-heme cytochromes, Chain C"/>
    <property type="match status" value="1"/>
</dbReference>
<keyword evidence="11 13" id="KW-0472">Membrane</keyword>
<protein>
    <submittedName>
        <fullName evidence="15">Cytochrome B561</fullName>
    </submittedName>
</protein>
<feature type="transmembrane region" description="Helical" evidence="13">
    <location>
        <begin position="90"/>
        <end position="111"/>
    </location>
</feature>
<dbReference type="Proteomes" id="UP000027466">
    <property type="component" value="Unassembled WGS sequence"/>
</dbReference>
<keyword evidence="5" id="KW-0349">Heme</keyword>
<evidence type="ECO:0000259" key="14">
    <source>
        <dbReference type="Pfam" id="PF01292"/>
    </source>
</evidence>
<dbReference type="SUPFAM" id="SSF81342">
    <property type="entry name" value="Transmembrane di-heme cytochromes"/>
    <property type="match status" value="1"/>
</dbReference>
<dbReference type="InterPro" id="IPR011577">
    <property type="entry name" value="Cyt_b561_bac/Ni-Hgenase"/>
</dbReference>
<evidence type="ECO:0000256" key="11">
    <source>
        <dbReference type="ARBA" id="ARBA00023136"/>
    </source>
</evidence>
<comment type="caution">
    <text evidence="15">The sequence shown here is derived from an EMBL/GenBank/DDBJ whole genome shotgun (WGS) entry which is preliminary data.</text>
</comment>
<evidence type="ECO:0000256" key="13">
    <source>
        <dbReference type="SAM" id="Phobius"/>
    </source>
</evidence>
<evidence type="ECO:0000313" key="15">
    <source>
        <dbReference type="EMBL" id="KDR43596.1"/>
    </source>
</evidence>
<evidence type="ECO:0000256" key="5">
    <source>
        <dbReference type="ARBA" id="ARBA00022617"/>
    </source>
</evidence>
<dbReference type="InterPro" id="IPR052168">
    <property type="entry name" value="Cytochrome_b561_oxidase"/>
</dbReference>
<keyword evidence="10" id="KW-0408">Iron</keyword>
<comment type="similarity">
    <text evidence="12">Belongs to the cytochrome b561 family.</text>
</comment>
<evidence type="ECO:0000256" key="12">
    <source>
        <dbReference type="ARBA" id="ARBA00037975"/>
    </source>
</evidence>
<dbReference type="GO" id="GO:0005886">
    <property type="term" value="C:plasma membrane"/>
    <property type="evidence" value="ECO:0007669"/>
    <property type="project" value="UniProtKB-SubCell"/>
</dbReference>
<keyword evidence="8" id="KW-0249">Electron transport</keyword>
<dbReference type="EMBL" id="JFHC01000006">
    <property type="protein sequence ID" value="KDR43596.1"/>
    <property type="molecule type" value="Genomic_DNA"/>
</dbReference>
<dbReference type="GO" id="GO:0009055">
    <property type="term" value="F:electron transfer activity"/>
    <property type="evidence" value="ECO:0007669"/>
    <property type="project" value="InterPro"/>
</dbReference>
<feature type="transmembrane region" description="Helical" evidence="13">
    <location>
        <begin position="12"/>
        <end position="34"/>
    </location>
</feature>
<keyword evidence="16" id="KW-1185">Reference proteome</keyword>
<dbReference type="RefSeq" id="WP_035930285.1">
    <property type="nucleotide sequence ID" value="NZ_CADFFX010000001.1"/>
</dbReference>
<sequence length="178" mass="19393">MQATTTSDTGRYSRPAVLLHWAMALVIALGYLAIEMRGPKGSESRVFWTGVHLWCGSLVLALAVLRILWRLWRGAPPEIAAARVATFLARLVHVALYVFIVAQPLLGILMLNTGGHPLVLPGVGVPVTLVGADPLARTVIHRAHVLVGNFFYFVIGLHALAAIGHHVVFRDATLRRML</sequence>
<dbReference type="InterPro" id="IPR016174">
    <property type="entry name" value="Di-haem_cyt_TM"/>
</dbReference>
<proteinExistence type="inferred from homology"/>
<name>A0A069Q1J0_9BURK</name>
<evidence type="ECO:0000256" key="1">
    <source>
        <dbReference type="ARBA" id="ARBA00001970"/>
    </source>
</evidence>
<dbReference type="Pfam" id="PF01292">
    <property type="entry name" value="Ni_hydr_CYTB"/>
    <property type="match status" value="1"/>
</dbReference>
<evidence type="ECO:0000256" key="4">
    <source>
        <dbReference type="ARBA" id="ARBA00022475"/>
    </source>
</evidence>
<reference evidence="15 16" key="1">
    <citation type="submission" date="2014-03" db="EMBL/GenBank/DDBJ databases">
        <title>Draft Genome Sequences of Four Burkholderia Strains.</title>
        <authorList>
            <person name="Liu X.Y."/>
            <person name="Li C.X."/>
            <person name="Xu J.H."/>
        </authorList>
    </citation>
    <scope>NUCLEOTIDE SEQUENCE [LARGE SCALE GENOMIC DNA]</scope>
    <source>
        <strain evidence="15 16">DSM 50014</strain>
    </source>
</reference>
<evidence type="ECO:0000256" key="9">
    <source>
        <dbReference type="ARBA" id="ARBA00022989"/>
    </source>
</evidence>
<keyword evidence="6 13" id="KW-0812">Transmembrane</keyword>
<feature type="transmembrane region" description="Helical" evidence="13">
    <location>
        <begin position="46"/>
        <end position="69"/>
    </location>
</feature>
<dbReference type="STRING" id="60547.GCA_000751215_02310"/>
<evidence type="ECO:0000256" key="6">
    <source>
        <dbReference type="ARBA" id="ARBA00022692"/>
    </source>
</evidence>
<feature type="transmembrane region" description="Helical" evidence="13">
    <location>
        <begin position="150"/>
        <end position="169"/>
    </location>
</feature>
<keyword evidence="3" id="KW-0813">Transport</keyword>
<dbReference type="AlphaFoldDB" id="A0A069Q1J0"/>
<evidence type="ECO:0000256" key="7">
    <source>
        <dbReference type="ARBA" id="ARBA00022723"/>
    </source>
</evidence>
<dbReference type="GO" id="GO:0046872">
    <property type="term" value="F:metal ion binding"/>
    <property type="evidence" value="ECO:0007669"/>
    <property type="project" value="UniProtKB-KW"/>
</dbReference>
<keyword evidence="4" id="KW-1003">Cell membrane</keyword>
<keyword evidence="7" id="KW-0479">Metal-binding</keyword>
<accession>A0A069Q1J0</accession>
<keyword evidence="9 13" id="KW-1133">Transmembrane helix</keyword>
<evidence type="ECO:0000313" key="16">
    <source>
        <dbReference type="Proteomes" id="UP000027466"/>
    </source>
</evidence>
<dbReference type="GO" id="GO:0020037">
    <property type="term" value="F:heme binding"/>
    <property type="evidence" value="ECO:0007669"/>
    <property type="project" value="TreeGrafter"/>
</dbReference>
<dbReference type="GO" id="GO:0022904">
    <property type="term" value="P:respiratory electron transport chain"/>
    <property type="evidence" value="ECO:0007669"/>
    <property type="project" value="InterPro"/>
</dbReference>
<gene>
    <name evidence="15" type="ORF">BG61_32330</name>
</gene>
<evidence type="ECO:0000256" key="3">
    <source>
        <dbReference type="ARBA" id="ARBA00022448"/>
    </source>
</evidence>
<feature type="domain" description="Cytochrome b561 bacterial/Ni-hydrogenase" evidence="14">
    <location>
        <begin position="11"/>
        <end position="178"/>
    </location>
</feature>
<evidence type="ECO:0000256" key="2">
    <source>
        <dbReference type="ARBA" id="ARBA00004651"/>
    </source>
</evidence>
<dbReference type="PANTHER" id="PTHR30529:SF3">
    <property type="entry name" value="CYTOCHROME B561 HOMOLOG 1"/>
    <property type="match status" value="1"/>
</dbReference>
<evidence type="ECO:0000256" key="10">
    <source>
        <dbReference type="ARBA" id="ARBA00023004"/>
    </source>
</evidence>
<dbReference type="PANTHER" id="PTHR30529">
    <property type="entry name" value="CYTOCHROME B561"/>
    <property type="match status" value="1"/>
</dbReference>